<evidence type="ECO:0000313" key="3">
    <source>
        <dbReference type="Proteomes" id="UP000004510"/>
    </source>
</evidence>
<dbReference type="HOGENOM" id="CLU_3228146_0_0_4"/>
<evidence type="ECO:0000313" key="2">
    <source>
        <dbReference type="EMBL" id="EFF73573.1"/>
    </source>
</evidence>
<dbReference type="PATRIC" id="fig|742159.3.peg.502"/>
<feature type="region of interest" description="Disordered" evidence="1">
    <location>
        <begin position="19"/>
        <end position="43"/>
    </location>
</feature>
<comment type="caution">
    <text evidence="2">The sequence shown here is derived from an EMBL/GenBank/DDBJ whole genome shotgun (WGS) entry which is preliminary data.</text>
</comment>
<sequence length="43" mass="4590">MSAVKSKFNSLARIFDDSGGGVAAPIRPPPHGAQSQPFFMKLM</sequence>
<name>D4XHS1_9BURK</name>
<dbReference type="Proteomes" id="UP000004510">
    <property type="component" value="Unassembled WGS sequence"/>
</dbReference>
<reference evidence="3" key="1">
    <citation type="submission" date="2010-03" db="EMBL/GenBank/DDBJ databases">
        <title>Complete sequence of Mobiluncus curtisii ATCC 43063.</title>
        <authorList>
            <person name="Muzny D."/>
            <person name="Qin X."/>
            <person name="Deng J."/>
            <person name="Jiang H."/>
            <person name="Liu Y."/>
            <person name="Qu J."/>
            <person name="Song X.-Z."/>
            <person name="Zhang L."/>
            <person name="Thornton R."/>
            <person name="Coyle M."/>
            <person name="Francisco L."/>
            <person name="Jackson L."/>
            <person name="Javaid M."/>
            <person name="Korchina V."/>
            <person name="Kovar C."/>
            <person name="Mata R."/>
            <person name="Mathew T."/>
            <person name="Ngo R."/>
            <person name="Nguyen L."/>
            <person name="Nguyen N."/>
            <person name="Okwuonu G."/>
            <person name="Ongeri F."/>
            <person name="Pham C."/>
            <person name="Simmons D."/>
            <person name="Wilczek-Boney K."/>
            <person name="Hale W."/>
            <person name="Jakkamsetti A."/>
            <person name="Pham P."/>
            <person name="Ruth R."/>
            <person name="San Lucas F."/>
            <person name="Warren J."/>
            <person name="Zhang J."/>
            <person name="Zhao Z."/>
            <person name="Zhou C."/>
            <person name="Zhu D."/>
            <person name="Lee S."/>
            <person name="Bess C."/>
            <person name="Blankenburg K."/>
            <person name="Forbes L."/>
            <person name="Fu Q."/>
            <person name="Gubbala S."/>
            <person name="Hirani K."/>
            <person name="Jayaseelan J.C."/>
            <person name="Lara F."/>
            <person name="Munidasa M."/>
            <person name="Palculict T."/>
            <person name="Patil S."/>
            <person name="Pu L.-L."/>
            <person name="Saada N."/>
            <person name="Tang L."/>
            <person name="Weissenberger G."/>
            <person name="Zhu Y."/>
            <person name="Hemphill L."/>
            <person name="Shang Y."/>
            <person name="Youmans B."/>
            <person name="Ayvaz T."/>
            <person name="Ross M."/>
            <person name="Santibanez J."/>
            <person name="Aqrawi P."/>
            <person name="Gross S."/>
            <person name="Joshi V."/>
            <person name="Fowler G."/>
            <person name="Nazareth L."/>
            <person name="Reid J."/>
            <person name="Worley K."/>
            <person name="Petrosino J."/>
            <person name="Highlander S."/>
            <person name="Gibbs R."/>
            <person name="Gibbs R."/>
        </authorList>
    </citation>
    <scope>NUCLEOTIDE SEQUENCE [LARGE SCALE GENOMIC DNA]</scope>
    <source>
        <strain evidence="3">ATCC 43553</strain>
    </source>
</reference>
<evidence type="ECO:0000256" key="1">
    <source>
        <dbReference type="SAM" id="MobiDB-lite"/>
    </source>
</evidence>
<organism evidence="2 3">
    <name type="scientific">Achromobacter piechaudii ATCC 43553</name>
    <dbReference type="NCBI Taxonomy" id="742159"/>
    <lineage>
        <taxon>Bacteria</taxon>
        <taxon>Pseudomonadati</taxon>
        <taxon>Pseudomonadota</taxon>
        <taxon>Betaproteobacteria</taxon>
        <taxon>Burkholderiales</taxon>
        <taxon>Alcaligenaceae</taxon>
        <taxon>Achromobacter</taxon>
    </lineage>
</organism>
<dbReference type="RefSeq" id="WP_006221165.1">
    <property type="nucleotide sequence ID" value="NZ_GG770409.1"/>
</dbReference>
<dbReference type="EMBL" id="ADMS01000117">
    <property type="protein sequence ID" value="EFF73573.1"/>
    <property type="molecule type" value="Genomic_DNA"/>
</dbReference>
<accession>D4XHS1</accession>
<dbReference type="AlphaFoldDB" id="D4XHS1"/>
<protein>
    <submittedName>
        <fullName evidence="2">Uncharacterized protein</fullName>
    </submittedName>
</protein>
<proteinExistence type="predicted"/>
<gene>
    <name evidence="2" type="ORF">HMPREF0004_5018</name>
</gene>